<organism evidence="23 24">
    <name type="scientific">Zosterops lateralis melanops</name>
    <dbReference type="NCBI Taxonomy" id="1220523"/>
    <lineage>
        <taxon>Eukaryota</taxon>
        <taxon>Metazoa</taxon>
        <taxon>Chordata</taxon>
        <taxon>Craniata</taxon>
        <taxon>Vertebrata</taxon>
        <taxon>Euteleostomi</taxon>
        <taxon>Archelosauria</taxon>
        <taxon>Archosauria</taxon>
        <taxon>Dinosauria</taxon>
        <taxon>Saurischia</taxon>
        <taxon>Theropoda</taxon>
        <taxon>Coelurosauria</taxon>
        <taxon>Aves</taxon>
        <taxon>Neognathae</taxon>
        <taxon>Neoaves</taxon>
        <taxon>Telluraves</taxon>
        <taxon>Australaves</taxon>
        <taxon>Passeriformes</taxon>
        <taxon>Sylvioidea</taxon>
        <taxon>Zosteropidae</taxon>
        <taxon>Zosterops</taxon>
    </lineage>
</organism>
<dbReference type="Gene3D" id="1.10.287.70">
    <property type="match status" value="4"/>
</dbReference>
<dbReference type="GO" id="GO:0001518">
    <property type="term" value="C:voltage-gated sodium channel complex"/>
    <property type="evidence" value="ECO:0007669"/>
    <property type="project" value="UniProtKB-UniRule"/>
</dbReference>
<dbReference type="InterPro" id="IPR001696">
    <property type="entry name" value="Na_channel_asu"/>
</dbReference>
<feature type="domain" description="Ion transport" evidence="20">
    <location>
        <begin position="912"/>
        <end position="1186"/>
    </location>
</feature>
<feature type="transmembrane region" description="Helical" evidence="18">
    <location>
        <begin position="1352"/>
        <end position="1380"/>
    </location>
</feature>
<dbReference type="Gene3D" id="1.10.238.10">
    <property type="entry name" value="EF-hand"/>
    <property type="match status" value="1"/>
</dbReference>
<feature type="transmembrane region" description="Helical" evidence="18">
    <location>
        <begin position="914"/>
        <end position="932"/>
    </location>
</feature>
<accession>A0A8D2NMZ0</accession>
<feature type="transmembrane region" description="Helical" evidence="18">
    <location>
        <begin position="1265"/>
        <end position="1283"/>
    </location>
</feature>
<dbReference type="PRINTS" id="PR00170">
    <property type="entry name" value="NACHANNEL"/>
</dbReference>
<evidence type="ECO:0000256" key="13">
    <source>
        <dbReference type="ARBA" id="ARBA00023157"/>
    </source>
</evidence>
<reference evidence="23" key="1">
    <citation type="submission" date="2025-08" db="UniProtKB">
        <authorList>
            <consortium name="Ensembl"/>
        </authorList>
    </citation>
    <scope>IDENTIFICATION</scope>
</reference>
<feature type="domain" description="Ion transport" evidence="20">
    <location>
        <begin position="1234"/>
        <end position="1489"/>
    </location>
</feature>
<dbReference type="SUPFAM" id="SSF81324">
    <property type="entry name" value="Voltage-gated potassium channels"/>
    <property type="match status" value="4"/>
</dbReference>
<sequence length="1706" mass="193609">MAGLPHIPGPENLRPFTPASLAAIEQRMAEAEALRIKRQHVEMPEEEEVKPSSDLEAGKNLPLIYGDPPLELIGTPLEDLDPFYKDKKTFIVLNKGKSIFRFSATPALYMLGPFHPVHFKLFSMFIMITILTNCVFMTLSNPPAWSKNVEYAFTGIYTFESLIKILSRGFCIDDFTFLRDPWNWLDFMVISMAYITEFVDLGNISALRTFRVLRALKTITVIPGLKTIVGALIQSVKKLSDVMILTVFCLSVFALIGLQLFMGNLRQKCVRWPPPNSTFLEDLGLDNDTVVNSTFYDFMDDFTRNFTGNFTGNFTSNSTFDFDAYINDEANYYFLEGALDALLCGNSSDAGKCPEGYECMKAGRNPNYGYTSYDTFSWAFLALFRLMTQDYWENLFQLTLRAAGKTYMIFFVVIIFLGSFYLINLILAVVAMAYAEQNDATMLEEQQKEEEFQQLMEQLKKQQEEQERLLQERASSSDSLPSSVAGKGHDSDLNSDQDKAKDCNGQVVPKITLQRSNTVVDFNPTYESEKPDLNHLTVGNQDGPGLEKRVGSAISVISNAVEELEEAHQKCPPWWYKFAHTFLVWNCCLPWVKLKEFVKLVVMDPFVDLGITICIVLNTLFMAMEHYPMTDEFENVLSVGNLVFTGIFTAEMVLKLIALDPYEYFQQGWNIFDSFIVTLSLVELGLANVQGLSVLRSFRLLRVFKLAKSWPTLNMLIKIIGNSVGALGNLTLVLAIIVFIFAVVGMQLFGKSYIECVCKISVDSVEQDGAGERLRALQHELTQREERGEAAWVSAPKGGLAEQFFDGDIWKRQENQPEVVAQAMGDGAAVLGGRLNPLSSDNASSVCSTVDYKPPAPEEEEVAEVAEESNEPEECFTEGCVKRFPCLYVDITSEKGRIWWNLRKTCFRIVEHDWFETFIVFMILLSSGALAFEDIYIEQRKVIRTILEYADKVFSYIFVIEMLLKWVAYGFKVYFTNAWCWLDFLIVDVSLVSLTANWLGYSELGAIKSLRTLRALRPLRALSRFEGMRVVVNALLGAIPSIMNVLLVCLIFWLIFSIMGVNLFAGKYYRCVNTTTGELFDIDVVNNKSDCMALLYTNEVRWVNVKVNFDNVGLGYLSLLQVATFKGWMDIMYAAVDSREIEDQPQYEINLYMYIYFVIFIIFGAFFTLNLFIGVIIDNFNQQKKKMSKDIFMTEEQKKYYNAMKKLGSKKPQKPIPRPANKVQGKVFDFVTKQVFDITIMILICLNMVTMMVETDDQSELKTSVLYKINLVFIVIFTGECLLKMFALRHYFFTVGWNIFDFVVVILSILGIVLSDIIEKYFVSPTLFRVIRLARIGRVLRLIRGAKGIRTLLFALMMSLPALFNIGLLLFLVMFIYSIFGMSNFAYVKKESGIDDIFNFETFGNSIICLFQITTSAGWDGLLNPILNSGPPDCDPELENPGSSVKGDCGNPSIGIFFFCSYIIISFLIVVNMYIAIILENFSVATEESSEPLCEDDFEMFYETWEKFDPDATQFIAYSTLSDFVDTLQEPLRVPKPNKIKLITMDLPMVAGDKIHCLDILFALTKEVLGDSGEMDALKATMEEKFMAANPSKVSYEPITTTLKRKQEEVCATKIQRAFRRYLLRRSVKQASYMYRHSQDTLGQDAPEKEGLIATRMQEMYGNTGTDVETAPALGLEPMPSSETPQNAPEEAQAWDKERVVKESLV</sequence>
<evidence type="ECO:0000256" key="6">
    <source>
        <dbReference type="ARBA" id="ARBA00022737"/>
    </source>
</evidence>
<evidence type="ECO:0000256" key="14">
    <source>
        <dbReference type="ARBA" id="ARBA00023180"/>
    </source>
</evidence>
<feature type="transmembrane region" description="Helical" evidence="18">
    <location>
        <begin position="242"/>
        <end position="262"/>
    </location>
</feature>
<keyword evidence="11 18" id="KW-0406">Ion transport</keyword>
<keyword evidence="24" id="KW-1185">Reference proteome</keyword>
<evidence type="ECO:0000256" key="3">
    <source>
        <dbReference type="ARBA" id="ARBA00022461"/>
    </source>
</evidence>
<feature type="transmembrane region" description="Helical" evidence="18">
    <location>
        <begin position="407"/>
        <end position="434"/>
    </location>
</feature>
<evidence type="ECO:0000256" key="9">
    <source>
        <dbReference type="ARBA" id="ARBA00022989"/>
    </source>
</evidence>
<dbReference type="InterPro" id="IPR043203">
    <property type="entry name" value="VGCC_Ca_Na"/>
</dbReference>
<dbReference type="InterPro" id="IPR000048">
    <property type="entry name" value="IQ_motif_EF-hand-BS"/>
</dbReference>
<keyword evidence="7" id="KW-0832">Ubl conjugation</keyword>
<feature type="transmembrane region" description="Helical" evidence="18">
    <location>
        <begin position="370"/>
        <end position="387"/>
    </location>
</feature>
<dbReference type="FunFam" id="1.20.120.350:FF:000003">
    <property type="entry name" value="Voltage-dependent sodium channel"/>
    <property type="match status" value="1"/>
</dbReference>
<evidence type="ECO:0000256" key="8">
    <source>
        <dbReference type="ARBA" id="ARBA00022882"/>
    </source>
</evidence>
<dbReference type="FunFam" id="1.20.120.350:FF:000005">
    <property type="entry name" value="Sodium channel protein"/>
    <property type="match status" value="1"/>
</dbReference>
<evidence type="ECO:0000259" key="21">
    <source>
        <dbReference type="Pfam" id="PF06512"/>
    </source>
</evidence>
<keyword evidence="15 18" id="KW-0739">Sodium transport</keyword>
<feature type="transmembrane region" description="Helical" evidence="18">
    <location>
        <begin position="1030"/>
        <end position="1056"/>
    </location>
</feature>
<feature type="domain" description="Ion transport" evidence="20">
    <location>
        <begin position="120"/>
        <end position="441"/>
    </location>
</feature>
<evidence type="ECO:0000256" key="11">
    <source>
        <dbReference type="ARBA" id="ARBA00023065"/>
    </source>
</evidence>
<dbReference type="Ensembl" id="ENSZLMT00000000581.1">
    <property type="protein sequence ID" value="ENSZLMP00000000559.1"/>
    <property type="gene ID" value="ENSZLMG00000000452.1"/>
</dbReference>
<keyword evidence="12 18" id="KW-0472">Membrane</keyword>
<dbReference type="Gene3D" id="1.20.120.350">
    <property type="entry name" value="Voltage-gated potassium channels. Chain C"/>
    <property type="match status" value="4"/>
</dbReference>
<feature type="transmembrane region" description="Helical" evidence="18">
    <location>
        <begin position="953"/>
        <end position="975"/>
    </location>
</feature>
<keyword evidence="16 18" id="KW-0407">Ion channel</keyword>
<dbReference type="Gene3D" id="1.20.5.1190">
    <property type="entry name" value="iswi atpase"/>
    <property type="match status" value="1"/>
</dbReference>
<evidence type="ECO:0000259" key="22">
    <source>
        <dbReference type="Pfam" id="PF24609"/>
    </source>
</evidence>
<reference evidence="23" key="2">
    <citation type="submission" date="2025-09" db="UniProtKB">
        <authorList>
            <consortium name="Ensembl"/>
        </authorList>
    </citation>
    <scope>IDENTIFICATION</scope>
</reference>
<proteinExistence type="inferred from homology"/>
<dbReference type="Pfam" id="PF00520">
    <property type="entry name" value="Ion_trans"/>
    <property type="match status" value="4"/>
</dbReference>
<feature type="transmembrane region" description="Helical" evidence="18">
    <location>
        <begin position="1295"/>
        <end position="1315"/>
    </location>
</feature>
<feature type="domain" description="SCN5A-like C-terminal IQ motif" evidence="22">
    <location>
        <begin position="1601"/>
        <end position="1634"/>
    </location>
</feature>
<feature type="domain" description="Ion transport" evidence="20">
    <location>
        <begin position="605"/>
        <end position="766"/>
    </location>
</feature>
<dbReference type="InterPro" id="IPR058542">
    <property type="entry name" value="IQ_SCN5A_C"/>
</dbReference>
<feature type="transmembrane region" description="Helical" evidence="18">
    <location>
        <begin position="636"/>
        <end position="659"/>
    </location>
</feature>
<dbReference type="GO" id="GO:0005248">
    <property type="term" value="F:voltage-gated sodium channel activity"/>
    <property type="evidence" value="ECO:0007669"/>
    <property type="project" value="InterPro"/>
</dbReference>
<keyword evidence="2 18" id="KW-0813">Transport</keyword>
<evidence type="ECO:0000256" key="18">
    <source>
        <dbReference type="RuleBase" id="RU361132"/>
    </source>
</evidence>
<feature type="transmembrane region" description="Helical" evidence="18">
    <location>
        <begin position="981"/>
        <end position="1001"/>
    </location>
</feature>
<evidence type="ECO:0000256" key="4">
    <source>
        <dbReference type="ARBA" id="ARBA00022475"/>
    </source>
</evidence>
<dbReference type="Proteomes" id="UP000694401">
    <property type="component" value="Unassembled WGS sequence"/>
</dbReference>
<keyword evidence="3 18" id="KW-0894">Sodium channel</keyword>
<comment type="catalytic activity">
    <reaction evidence="17">
        <text>Na(+)(in) = Na(+)(out)</text>
        <dbReference type="Rhea" id="RHEA:34963"/>
        <dbReference type="ChEBI" id="CHEBI:29101"/>
    </reaction>
</comment>
<dbReference type="FunFam" id="1.20.120.350:FF:000004">
    <property type="entry name" value="Sodium channel protein"/>
    <property type="match status" value="1"/>
</dbReference>
<dbReference type="FunFam" id="1.10.238.10:FF:000002">
    <property type="entry name" value="Sodium channel protein"/>
    <property type="match status" value="1"/>
</dbReference>
<keyword evidence="14" id="KW-0325">Glycoprotein</keyword>
<dbReference type="PANTHER" id="PTHR10037">
    <property type="entry name" value="VOLTAGE-GATED CATION CHANNEL CALCIUM AND SODIUM"/>
    <property type="match status" value="1"/>
</dbReference>
<evidence type="ECO:0000313" key="24">
    <source>
        <dbReference type="Proteomes" id="UP000694401"/>
    </source>
</evidence>
<evidence type="ECO:0000256" key="17">
    <source>
        <dbReference type="ARBA" id="ARBA00036239"/>
    </source>
</evidence>
<feature type="transmembrane region" description="Helical" evidence="18">
    <location>
        <begin position="215"/>
        <end position="236"/>
    </location>
</feature>
<comment type="caution">
    <text evidence="18">Lacks conserved residue(s) required for the propagation of feature annotation.</text>
</comment>
<dbReference type="InterPro" id="IPR044564">
    <property type="entry name" value="Na_chnl_inactivation_gate"/>
</dbReference>
<feature type="region of interest" description="Disordered" evidence="19">
    <location>
        <begin position="1668"/>
        <end position="1706"/>
    </location>
</feature>
<evidence type="ECO:0000256" key="1">
    <source>
        <dbReference type="ARBA" id="ARBA00004651"/>
    </source>
</evidence>
<dbReference type="PANTHER" id="PTHR10037:SF223">
    <property type="entry name" value="SODIUM CHANNEL PROTEIN TYPE 4 SUBUNIT ALPHA"/>
    <property type="match status" value="1"/>
</dbReference>
<dbReference type="InterPro" id="IPR027359">
    <property type="entry name" value="Volt_channel_dom_sf"/>
</dbReference>
<dbReference type="Pfam" id="PF06512">
    <property type="entry name" value="Na_trans_assoc"/>
    <property type="match status" value="1"/>
</dbReference>
<dbReference type="InterPro" id="IPR010526">
    <property type="entry name" value="Na_trans_assoc_dom"/>
</dbReference>
<keyword evidence="5 18" id="KW-0812">Transmembrane</keyword>
<dbReference type="SMART" id="SM00015">
    <property type="entry name" value="IQ"/>
    <property type="match status" value="1"/>
</dbReference>
<feature type="transmembrane region" description="Helical" evidence="18">
    <location>
        <begin position="1454"/>
        <end position="1479"/>
    </location>
</feature>
<dbReference type="FunFam" id="1.10.287.70:FF:000001">
    <property type="entry name" value="Sodium channel protein"/>
    <property type="match status" value="1"/>
</dbReference>
<dbReference type="GO" id="GO:0086010">
    <property type="term" value="P:membrane depolarization during action potential"/>
    <property type="evidence" value="ECO:0007669"/>
    <property type="project" value="TreeGrafter"/>
</dbReference>
<name>A0A8D2NMZ0_ZOSLA</name>
<dbReference type="FunFam" id="1.20.120.350:FF:000002">
    <property type="entry name" value="Sodium channel protein"/>
    <property type="match status" value="1"/>
</dbReference>
<keyword evidence="4" id="KW-1003">Cell membrane</keyword>
<evidence type="ECO:0000256" key="2">
    <source>
        <dbReference type="ARBA" id="ARBA00022448"/>
    </source>
</evidence>
<feature type="transmembrane region" description="Helical" evidence="18">
    <location>
        <begin position="119"/>
        <end position="139"/>
    </location>
</feature>
<feature type="region of interest" description="Disordered" evidence="19">
    <location>
        <begin position="463"/>
        <end position="502"/>
    </location>
</feature>
<keyword evidence="8 18" id="KW-0851">Voltage-gated channel</keyword>
<dbReference type="PROSITE" id="PS50096">
    <property type="entry name" value="IQ"/>
    <property type="match status" value="1"/>
</dbReference>
<feature type="transmembrane region" description="Helical" evidence="18">
    <location>
        <begin position="716"/>
        <end position="749"/>
    </location>
</feature>
<evidence type="ECO:0000256" key="5">
    <source>
        <dbReference type="ARBA" id="ARBA00022692"/>
    </source>
</evidence>
<dbReference type="InterPro" id="IPR005821">
    <property type="entry name" value="Ion_trans_dom"/>
</dbReference>
<keyword evidence="13" id="KW-1015">Disulfide bond</keyword>
<keyword evidence="10 18" id="KW-0915">Sodium</keyword>
<dbReference type="Pfam" id="PF24609">
    <property type="entry name" value="IQ_SCN5A_C"/>
    <property type="match status" value="1"/>
</dbReference>
<evidence type="ECO:0000256" key="10">
    <source>
        <dbReference type="ARBA" id="ARBA00023053"/>
    </source>
</evidence>
<comment type="function">
    <text evidence="18">Mediates the voltage-dependent sodium ion permeability of excitable membranes. Assuming opened or closed conformations in response to the voltage difference across the membrane, the protein forms a sodium-selective channel through which Na(+) ions may pass in accordance with their electrochemical gradient.</text>
</comment>
<evidence type="ECO:0000259" key="20">
    <source>
        <dbReference type="Pfam" id="PF00520"/>
    </source>
</evidence>
<comment type="similarity">
    <text evidence="18">Belongs to the sodium channel (TC 1.A.1.10) family.</text>
</comment>
<dbReference type="GO" id="GO:0019228">
    <property type="term" value="P:neuronal action potential"/>
    <property type="evidence" value="ECO:0007669"/>
    <property type="project" value="TreeGrafter"/>
</dbReference>
<feature type="transmembrane region" description="Helical" evidence="18">
    <location>
        <begin position="1235"/>
        <end position="1253"/>
    </location>
</feature>
<evidence type="ECO:0000313" key="23">
    <source>
        <dbReference type="Ensembl" id="ENSZLMP00000000559.1"/>
    </source>
</evidence>
<feature type="transmembrane region" description="Helical" evidence="18">
    <location>
        <begin position="606"/>
        <end position="624"/>
    </location>
</feature>
<feature type="domain" description="Sodium ion transport-associated" evidence="21">
    <location>
        <begin position="838"/>
        <end position="908"/>
    </location>
</feature>
<evidence type="ECO:0000256" key="16">
    <source>
        <dbReference type="ARBA" id="ARBA00023303"/>
    </source>
</evidence>
<evidence type="ECO:0000256" key="7">
    <source>
        <dbReference type="ARBA" id="ARBA00022843"/>
    </source>
</evidence>
<evidence type="ECO:0000256" key="12">
    <source>
        <dbReference type="ARBA" id="ARBA00023136"/>
    </source>
</evidence>
<dbReference type="FunFam" id="1.20.5.1190:FF:000001">
    <property type="entry name" value="Sodium channel protein"/>
    <property type="match status" value="1"/>
</dbReference>
<evidence type="ECO:0000256" key="15">
    <source>
        <dbReference type="ARBA" id="ARBA00023201"/>
    </source>
</evidence>
<comment type="subcellular location">
    <subcellularLocation>
        <location evidence="1 18">Cell membrane</location>
        <topology evidence="1 18">Multi-pass membrane protein</topology>
    </subcellularLocation>
</comment>
<keyword evidence="6" id="KW-0677">Repeat</keyword>
<keyword evidence="9 18" id="KW-1133">Transmembrane helix</keyword>
<feature type="compositionally biased region" description="Basic and acidic residues" evidence="19">
    <location>
        <begin position="1694"/>
        <end position="1706"/>
    </location>
</feature>
<protein>
    <recommendedName>
        <fullName evidence="18">Sodium channel protein</fullName>
    </recommendedName>
</protein>
<feature type="transmembrane region" description="Helical" evidence="18">
    <location>
        <begin position="1153"/>
        <end position="1177"/>
    </location>
</feature>
<evidence type="ECO:0000256" key="19">
    <source>
        <dbReference type="SAM" id="MobiDB-lite"/>
    </source>
</evidence>
<dbReference type="CDD" id="cd13433">
    <property type="entry name" value="Na_channel_gate"/>
    <property type="match status" value="1"/>
</dbReference>
<feature type="compositionally biased region" description="Basic and acidic residues" evidence="19">
    <location>
        <begin position="487"/>
        <end position="502"/>
    </location>
</feature>